<feature type="region of interest" description="Disordered" evidence="1">
    <location>
        <begin position="157"/>
        <end position="183"/>
    </location>
</feature>
<feature type="domain" description="PH" evidence="2">
    <location>
        <begin position="205"/>
        <end position="303"/>
    </location>
</feature>
<accession>A0ABM0JA58</accession>
<dbReference type="SUPFAM" id="SSF50729">
    <property type="entry name" value="PH domain-like"/>
    <property type="match status" value="2"/>
</dbReference>
<feature type="compositionally biased region" description="Low complexity" evidence="1">
    <location>
        <begin position="168"/>
        <end position="183"/>
    </location>
</feature>
<evidence type="ECO:0000313" key="3">
    <source>
        <dbReference type="Proteomes" id="UP000694888"/>
    </source>
</evidence>
<dbReference type="SMART" id="SM00233">
    <property type="entry name" value="PH"/>
    <property type="match status" value="2"/>
</dbReference>
<reference evidence="4" key="1">
    <citation type="submission" date="2025-08" db="UniProtKB">
        <authorList>
            <consortium name="RefSeq"/>
        </authorList>
    </citation>
    <scope>IDENTIFICATION</scope>
</reference>
<dbReference type="PANTHER" id="PTHR14336">
    <property type="entry name" value="TANDEM PH DOMAIN CONTAINING PROTEIN"/>
    <property type="match status" value="1"/>
</dbReference>
<organism evidence="3 4">
    <name type="scientific">Aplysia californica</name>
    <name type="common">California sea hare</name>
    <dbReference type="NCBI Taxonomy" id="6500"/>
    <lineage>
        <taxon>Eukaryota</taxon>
        <taxon>Metazoa</taxon>
        <taxon>Spiralia</taxon>
        <taxon>Lophotrochozoa</taxon>
        <taxon>Mollusca</taxon>
        <taxon>Gastropoda</taxon>
        <taxon>Heterobranchia</taxon>
        <taxon>Euthyneura</taxon>
        <taxon>Tectipleura</taxon>
        <taxon>Aplysiida</taxon>
        <taxon>Aplysioidea</taxon>
        <taxon>Aplysiidae</taxon>
        <taxon>Aplysia</taxon>
    </lineage>
</organism>
<dbReference type="PANTHER" id="PTHR14336:SF8">
    <property type="entry name" value="PROTEIN OPY1"/>
    <property type="match status" value="1"/>
</dbReference>
<name>A0ABM0JA58_APLCA</name>
<dbReference type="Proteomes" id="UP000694888">
    <property type="component" value="Unplaced"/>
</dbReference>
<evidence type="ECO:0000259" key="2">
    <source>
        <dbReference type="PROSITE" id="PS50003"/>
    </source>
</evidence>
<keyword evidence="3" id="KW-1185">Reference proteome</keyword>
<dbReference type="GeneID" id="101854125"/>
<feature type="domain" description="PH" evidence="2">
    <location>
        <begin position="7"/>
        <end position="113"/>
    </location>
</feature>
<dbReference type="Pfam" id="PF00169">
    <property type="entry name" value="PH"/>
    <property type="match status" value="2"/>
</dbReference>
<protein>
    <submittedName>
        <fullName evidence="4">Pleckstrin homology domain-containing family A member 1</fullName>
    </submittedName>
</protein>
<dbReference type="PROSITE" id="PS50003">
    <property type="entry name" value="PH_DOMAIN"/>
    <property type="match status" value="2"/>
</dbReference>
<dbReference type="Gene3D" id="2.30.29.30">
    <property type="entry name" value="Pleckstrin-homology domain (PH domain)/Phosphotyrosine-binding domain (PTB)"/>
    <property type="match status" value="2"/>
</dbReference>
<dbReference type="RefSeq" id="XP_005088957.1">
    <property type="nucleotide sequence ID" value="XM_005088900.3"/>
</dbReference>
<feature type="region of interest" description="Disordered" evidence="1">
    <location>
        <begin position="309"/>
        <end position="335"/>
    </location>
</feature>
<dbReference type="InterPro" id="IPR001849">
    <property type="entry name" value="PH_domain"/>
</dbReference>
<dbReference type="InterPro" id="IPR011993">
    <property type="entry name" value="PH-like_dom_sf"/>
</dbReference>
<feature type="compositionally biased region" description="Polar residues" evidence="1">
    <location>
        <begin position="309"/>
        <end position="329"/>
    </location>
</feature>
<sequence>MPFEDREGRMCGFLNIEETENTGTFCRRYFVLDQNNGKLVYFMDSPANLPEAWRSPVGEIFIHNISKVSDGSQQRPKVQFCFTITVTGRTYCLQAETEEGKQSWTQAITNASKITVPEKASPHSQVEWHAGDITQGGYITEIAGGVVCKLPIQAAESEGVSDEEESRSSSSSTPPSSFSRGSVHAYRDWDPQREAARPGADQKLQPIRAGFCVKQGGVRKNWLRRYFALHERGLSYFKSEHDKQPLRTIALDDITHVQQSTDGSHPGRDNLFEVITTKRTFYVQCDTPADMFGWIHALEQTLQQKYTFRHSQVSQGPRGQQPAGNNDNYPNKVWL</sequence>
<evidence type="ECO:0000256" key="1">
    <source>
        <dbReference type="SAM" id="MobiDB-lite"/>
    </source>
</evidence>
<proteinExistence type="predicted"/>
<dbReference type="InterPro" id="IPR051707">
    <property type="entry name" value="PI-Interact_SigTrans_Reg"/>
</dbReference>
<evidence type="ECO:0000313" key="4">
    <source>
        <dbReference type="RefSeq" id="XP_005088957.1"/>
    </source>
</evidence>
<gene>
    <name evidence="4" type="primary">LOC101854125</name>
</gene>